<sequence>MPPATFPGRGHPSYFGSYFSLAAMMRMMVRSSPSSTISTMPVWPSMSLVQ</sequence>
<organism evidence="1">
    <name type="scientific">Streptomyces sp. W9</name>
    <dbReference type="NCBI Taxonomy" id="682410"/>
    <lineage>
        <taxon>Bacteria</taxon>
        <taxon>Bacillati</taxon>
        <taxon>Actinomycetota</taxon>
        <taxon>Actinomycetes</taxon>
        <taxon>Kitasatosporales</taxon>
        <taxon>Streptomycetaceae</taxon>
        <taxon>Streptomyces</taxon>
    </lineage>
</organism>
<geneLocation type="plasmid" evidence="1">
    <name>pCQ3</name>
</geneLocation>
<keyword evidence="1" id="KW-0614">Plasmid</keyword>
<gene>
    <name evidence="1" type="ORF">pCQ3.66</name>
</gene>
<evidence type="ECO:0000313" key="1">
    <source>
        <dbReference type="EMBL" id="ACX85567.1"/>
    </source>
</evidence>
<protein>
    <submittedName>
        <fullName evidence="1">PCQ3_66</fullName>
    </submittedName>
</protein>
<proteinExistence type="predicted"/>
<name>D0UZB5_9ACTN</name>
<dbReference type="AlphaFoldDB" id="D0UZB5"/>
<accession>D0UZB5</accession>
<dbReference type="EMBL" id="GQ983381">
    <property type="protein sequence ID" value="ACX85567.1"/>
    <property type="molecule type" value="Genomic_DNA"/>
</dbReference>
<reference evidence="1" key="1">
    <citation type="journal article" date="2010" name="J. Bacteriol.">
        <title>Characterization of the replication, transfer, and plasmid/lytic phage cycle of the Streptomyces plasmid-phage pZL12.</title>
        <authorList>
            <person name="Zhong L."/>
            <person name="Cheng Q."/>
            <person name="Tian X."/>
            <person name="Zhao L."/>
            <person name="Qin Z."/>
        </authorList>
    </citation>
    <scope>NUCLEOTIDE SEQUENCE</scope>
    <source>
        <strain evidence="1">W9</strain>
        <plasmid evidence="1">pCQ3</plasmid>
    </source>
</reference>